<evidence type="ECO:0000313" key="3">
    <source>
        <dbReference type="Proteomes" id="UP001062263"/>
    </source>
</evidence>
<reference evidence="2" key="1">
    <citation type="submission" date="2022-06" db="EMBL/GenBank/DDBJ databases">
        <title>Akkermansia biwalacus sp. nov., an anaerobic mucin-degrading bacterium isolated from human intestine.</title>
        <authorList>
            <person name="Kobayashi Y."/>
            <person name="Inoue S."/>
            <person name="Kawahara T."/>
            <person name="Kohda N."/>
        </authorList>
    </citation>
    <scope>NUCLEOTIDE SEQUENCE</scope>
    <source>
        <strain evidence="2">WON2089</strain>
    </source>
</reference>
<keyword evidence="3" id="KW-1185">Reference proteome</keyword>
<gene>
    <name evidence="2" type="ORF">Abiwalacus_03650</name>
</gene>
<name>A0ABM7ZDK7_9BACT</name>
<organism evidence="2 3">
    <name type="scientific">Akkermansia biwaensis</name>
    <dbReference type="NCBI Taxonomy" id="2946555"/>
    <lineage>
        <taxon>Bacteria</taxon>
        <taxon>Pseudomonadati</taxon>
        <taxon>Verrucomicrobiota</taxon>
        <taxon>Verrucomicrobiia</taxon>
        <taxon>Verrucomicrobiales</taxon>
        <taxon>Akkermansiaceae</taxon>
        <taxon>Akkermansia</taxon>
    </lineage>
</organism>
<dbReference type="PANTHER" id="PTHR33619">
    <property type="entry name" value="POLYSACCHARIDE EXPORT PROTEIN GFCE-RELATED"/>
    <property type="match status" value="1"/>
</dbReference>
<dbReference type="Proteomes" id="UP001062263">
    <property type="component" value="Chromosome"/>
</dbReference>
<feature type="chain" id="PRO_5045232807" description="Soluble ligand binding domain-containing protein" evidence="1">
    <location>
        <begin position="22"/>
        <end position="201"/>
    </location>
</feature>
<evidence type="ECO:0000313" key="2">
    <source>
        <dbReference type="EMBL" id="BDL42791.1"/>
    </source>
</evidence>
<accession>A0ABM7ZDK7</accession>
<dbReference type="Gene3D" id="3.10.560.10">
    <property type="entry name" value="Outer membrane lipoprotein wza domain like"/>
    <property type="match status" value="1"/>
</dbReference>
<proteinExistence type="predicted"/>
<dbReference type="InterPro" id="IPR049712">
    <property type="entry name" value="Poly_export"/>
</dbReference>
<keyword evidence="1" id="KW-0732">Signal</keyword>
<sequence>MKKYLYSIVCLILAAGGLAFSQSPDAVPAHGTIEIQVRGIPADDAAAISGQYLLDGNGTIRMPQLPAGQDVLRVVGRTARQIEDMLAAAYKKAELYTSPTFLVKVQSSDVQLTQHIVLVSGNVAMKKNVPWRRGMTLLEAIVGAGDVTEWGSRYVQVTRGGKTVTYDYYSTRDRAIPIQPNDRVFVPQRGMFETRPSKLLP</sequence>
<dbReference type="RefSeq" id="WP_215435270.1">
    <property type="nucleotide sequence ID" value="NZ_AP025943.1"/>
</dbReference>
<feature type="signal peptide" evidence="1">
    <location>
        <begin position="1"/>
        <end position="21"/>
    </location>
</feature>
<evidence type="ECO:0000256" key="1">
    <source>
        <dbReference type="SAM" id="SignalP"/>
    </source>
</evidence>
<dbReference type="EMBL" id="AP025943">
    <property type="protein sequence ID" value="BDL42791.1"/>
    <property type="molecule type" value="Genomic_DNA"/>
</dbReference>
<protein>
    <recommendedName>
        <fullName evidence="4">Soluble ligand binding domain-containing protein</fullName>
    </recommendedName>
</protein>
<evidence type="ECO:0008006" key="4">
    <source>
        <dbReference type="Google" id="ProtNLM"/>
    </source>
</evidence>
<dbReference type="PANTHER" id="PTHR33619:SF3">
    <property type="entry name" value="POLYSACCHARIDE EXPORT PROTEIN GFCE-RELATED"/>
    <property type="match status" value="1"/>
</dbReference>